<gene>
    <name evidence="15" type="ORF">KGM_206994</name>
</gene>
<evidence type="ECO:0000256" key="13">
    <source>
        <dbReference type="ARBA" id="ARBA00023136"/>
    </source>
</evidence>
<evidence type="ECO:0000313" key="16">
    <source>
        <dbReference type="Proteomes" id="UP000007151"/>
    </source>
</evidence>
<keyword evidence="8" id="KW-0256">Endoplasmic reticulum</keyword>
<evidence type="ECO:0000256" key="4">
    <source>
        <dbReference type="ARBA" id="ARBA00004406"/>
    </source>
</evidence>
<dbReference type="PANTHER" id="PTHR24291">
    <property type="entry name" value="CYTOCHROME P450 FAMILY 4"/>
    <property type="match status" value="1"/>
</dbReference>
<reference evidence="15 16" key="1">
    <citation type="journal article" date="2011" name="Cell">
        <title>The monarch butterfly genome yields insights into long-distance migration.</title>
        <authorList>
            <person name="Zhan S."/>
            <person name="Merlin C."/>
            <person name="Boore J.L."/>
            <person name="Reppert S.M."/>
        </authorList>
    </citation>
    <scope>NUCLEOTIDE SEQUENCE [LARGE SCALE GENOMIC DNA]</scope>
    <source>
        <strain evidence="15">F-2</strain>
    </source>
</reference>
<dbReference type="KEGG" id="dpl:KGM_206994"/>
<evidence type="ECO:0000256" key="12">
    <source>
        <dbReference type="ARBA" id="ARBA00023033"/>
    </source>
</evidence>
<feature type="binding site" description="axial binding residue" evidence="14">
    <location>
        <position position="407"/>
    </location>
    <ligand>
        <name>heme</name>
        <dbReference type="ChEBI" id="CHEBI:30413"/>
    </ligand>
    <ligandPart>
        <name>Fe</name>
        <dbReference type="ChEBI" id="CHEBI:18248"/>
    </ligandPart>
</feature>
<evidence type="ECO:0000256" key="9">
    <source>
        <dbReference type="ARBA" id="ARBA00022848"/>
    </source>
</evidence>
<comment type="similarity">
    <text evidence="5">Belongs to the cytochrome P450 family.</text>
</comment>
<evidence type="ECO:0000256" key="3">
    <source>
        <dbReference type="ARBA" id="ARBA00004174"/>
    </source>
</evidence>
<dbReference type="GO" id="GO:0016705">
    <property type="term" value="F:oxidoreductase activity, acting on paired donors, with incorporation or reduction of molecular oxygen"/>
    <property type="evidence" value="ECO:0007669"/>
    <property type="project" value="InterPro"/>
</dbReference>
<dbReference type="InterPro" id="IPR001128">
    <property type="entry name" value="Cyt_P450"/>
</dbReference>
<keyword evidence="6 14" id="KW-0349">Heme</keyword>
<dbReference type="GO" id="GO:0005789">
    <property type="term" value="C:endoplasmic reticulum membrane"/>
    <property type="evidence" value="ECO:0007669"/>
    <property type="project" value="UniProtKB-SubCell"/>
</dbReference>
<organism evidence="15 16">
    <name type="scientific">Danaus plexippus plexippus</name>
    <dbReference type="NCBI Taxonomy" id="278856"/>
    <lineage>
        <taxon>Eukaryota</taxon>
        <taxon>Metazoa</taxon>
        <taxon>Ecdysozoa</taxon>
        <taxon>Arthropoda</taxon>
        <taxon>Hexapoda</taxon>
        <taxon>Insecta</taxon>
        <taxon>Pterygota</taxon>
        <taxon>Neoptera</taxon>
        <taxon>Endopterygota</taxon>
        <taxon>Lepidoptera</taxon>
        <taxon>Glossata</taxon>
        <taxon>Ditrysia</taxon>
        <taxon>Papilionoidea</taxon>
        <taxon>Nymphalidae</taxon>
        <taxon>Danainae</taxon>
        <taxon>Danaini</taxon>
        <taxon>Danaina</taxon>
        <taxon>Danaus</taxon>
        <taxon>Danaus</taxon>
    </lineage>
</organism>
<comment type="cofactor">
    <cofactor evidence="1 14">
        <name>heme</name>
        <dbReference type="ChEBI" id="CHEBI:30413"/>
    </cofactor>
</comment>
<dbReference type="PRINTS" id="PR00463">
    <property type="entry name" value="EP450I"/>
</dbReference>
<sequence length="467" mass="53551">MLDLAKSVPGPPALPLVGNALLFMVNPKEQLKIVNQLLNKYGDYVKFWLGPDLNICVKNPADIRFLLTSNKVTQKGPVYEFFKSFVGHGILSGGKHWKAHRKIVMPSYNKKAVNLFSTVFNKEAEDLAKVLSQKDPHQTFNVYFDVVHCTTQSVCQTLMGLTKEESLNVARLREVMLETHNMYQLIHLKMTRWWLHIPIIYYLSGRKRIENKYIKMTEDLSSDILQKRKNALKHEVTDENSMNAVDRLILEGLDEKEIKLEVFTLFTTSQEASAKIVAGVLLFLAHLPEWQEKVYDEILATVGFTAEVTDEHLKNLHYLDMVYKEVLRYLAIGAMIQRSVEKEITINNGKITLPVKTSLVIPIHELHRDSRYWDEPNKVKPERFMPENVKKRDPNAFVPFSLGPMDCLGRVYATKLIKTIVVQVIRQLKLEADGTLEELELDIAISVKFAKGYNIRAKKRNNDATSA</sequence>
<keyword evidence="7 14" id="KW-0479">Metal-binding</keyword>
<dbReference type="InterPro" id="IPR050196">
    <property type="entry name" value="Cytochrome_P450_Monoox"/>
</dbReference>
<evidence type="ECO:0000256" key="10">
    <source>
        <dbReference type="ARBA" id="ARBA00023002"/>
    </source>
</evidence>
<evidence type="ECO:0000256" key="11">
    <source>
        <dbReference type="ARBA" id="ARBA00023004"/>
    </source>
</evidence>
<proteinExistence type="inferred from homology"/>
<dbReference type="InParanoid" id="A0A212FN17"/>
<dbReference type="EMBL" id="AGBW02007649">
    <property type="protein sequence ID" value="OWR55127.1"/>
    <property type="molecule type" value="Genomic_DNA"/>
</dbReference>
<keyword evidence="10" id="KW-0560">Oxidoreductase</keyword>
<dbReference type="Proteomes" id="UP000007151">
    <property type="component" value="Unassembled WGS sequence"/>
</dbReference>
<dbReference type="eggNOG" id="KOG0157">
    <property type="taxonomic scope" value="Eukaryota"/>
</dbReference>
<evidence type="ECO:0000256" key="1">
    <source>
        <dbReference type="ARBA" id="ARBA00001971"/>
    </source>
</evidence>
<dbReference type="SUPFAM" id="SSF48264">
    <property type="entry name" value="Cytochrome P450"/>
    <property type="match status" value="1"/>
</dbReference>
<name>A0A212FN17_DANPL</name>
<dbReference type="InterPro" id="IPR002401">
    <property type="entry name" value="Cyt_P450_E_grp-I"/>
</dbReference>
<dbReference type="PANTHER" id="PTHR24291:SF189">
    <property type="entry name" value="CYTOCHROME P450 4C3-RELATED"/>
    <property type="match status" value="1"/>
</dbReference>
<evidence type="ECO:0000256" key="7">
    <source>
        <dbReference type="ARBA" id="ARBA00022723"/>
    </source>
</evidence>
<evidence type="ECO:0000256" key="2">
    <source>
        <dbReference type="ARBA" id="ARBA00003690"/>
    </source>
</evidence>
<comment type="function">
    <text evidence="2">May be involved in the metabolism of insect hormones and in the breakdown of synthetic insecticides.</text>
</comment>
<keyword evidence="13" id="KW-0472">Membrane</keyword>
<keyword evidence="16" id="KW-1185">Reference proteome</keyword>
<dbReference type="InterPro" id="IPR036396">
    <property type="entry name" value="Cyt_P450_sf"/>
</dbReference>
<evidence type="ECO:0000256" key="14">
    <source>
        <dbReference type="PIRSR" id="PIRSR602401-1"/>
    </source>
</evidence>
<comment type="subcellular location">
    <subcellularLocation>
        <location evidence="4">Endoplasmic reticulum membrane</location>
        <topology evidence="4">Peripheral membrane protein</topology>
    </subcellularLocation>
    <subcellularLocation>
        <location evidence="3">Microsome membrane</location>
        <topology evidence="3">Peripheral membrane protein</topology>
    </subcellularLocation>
</comment>
<evidence type="ECO:0000256" key="8">
    <source>
        <dbReference type="ARBA" id="ARBA00022824"/>
    </source>
</evidence>
<comment type="caution">
    <text evidence="15">The sequence shown here is derived from an EMBL/GenBank/DDBJ whole genome shotgun (WGS) entry which is preliminary data.</text>
</comment>
<evidence type="ECO:0000256" key="6">
    <source>
        <dbReference type="ARBA" id="ARBA00022617"/>
    </source>
</evidence>
<evidence type="ECO:0000313" key="15">
    <source>
        <dbReference type="EMBL" id="OWR55127.1"/>
    </source>
</evidence>
<dbReference type="AlphaFoldDB" id="A0A212FN17"/>
<dbReference type="STRING" id="278856.A0A212FN17"/>
<keyword evidence="12" id="KW-0503">Monooxygenase</keyword>
<keyword evidence="9" id="KW-0492">Microsome</keyword>
<dbReference type="GO" id="GO:0020037">
    <property type="term" value="F:heme binding"/>
    <property type="evidence" value="ECO:0007669"/>
    <property type="project" value="InterPro"/>
</dbReference>
<keyword evidence="11 14" id="KW-0408">Iron</keyword>
<protein>
    <submittedName>
        <fullName evidence="15">Cytochrome P450</fullName>
    </submittedName>
</protein>
<dbReference type="Pfam" id="PF00067">
    <property type="entry name" value="p450"/>
    <property type="match status" value="1"/>
</dbReference>
<dbReference type="GO" id="GO:0005506">
    <property type="term" value="F:iron ion binding"/>
    <property type="evidence" value="ECO:0007669"/>
    <property type="project" value="InterPro"/>
</dbReference>
<evidence type="ECO:0000256" key="5">
    <source>
        <dbReference type="ARBA" id="ARBA00010617"/>
    </source>
</evidence>
<dbReference type="GO" id="GO:0004497">
    <property type="term" value="F:monooxygenase activity"/>
    <property type="evidence" value="ECO:0007669"/>
    <property type="project" value="UniProtKB-KW"/>
</dbReference>
<dbReference type="Gene3D" id="1.10.630.10">
    <property type="entry name" value="Cytochrome P450"/>
    <property type="match status" value="1"/>
</dbReference>
<accession>A0A212FN17</accession>